<protein>
    <submittedName>
        <fullName evidence="2">Uncharacterized protein</fullName>
    </submittedName>
</protein>
<keyword evidence="2" id="KW-0614">Plasmid</keyword>
<feature type="compositionally biased region" description="Low complexity" evidence="1">
    <location>
        <begin position="7"/>
        <end position="21"/>
    </location>
</feature>
<dbReference type="OrthoDB" id="242009at2157"/>
<sequence>MGGGGSSRRSGSGISSGSDNGQDGGSVDRNQQSENNDCLIDQNRELDSINPEALSELNIGDIFIIQIEDDRPCLVDDDGRVVGSITGALGESLMNCMDEGYEYRAEIIEVSGRECEVRITNKCYVNDTATLASPDSHALGSISEGDRLRVDERNDSLCVIDDSYHTVGTIIEPWANVLLGCIDDGLEYEAQVLDVDGGACEVQVTLSPDDG</sequence>
<dbReference type="AlphaFoldDB" id="A0A8T8KKA4"/>
<name>A0A8T8KKA4_9EURY</name>
<organism evidence="2 3">
    <name type="scientific">Haloarcula marismortui ATCC 33800</name>
    <dbReference type="NCBI Taxonomy" id="662476"/>
    <lineage>
        <taxon>Archaea</taxon>
        <taxon>Methanobacteriati</taxon>
        <taxon>Methanobacteriota</taxon>
        <taxon>Stenosarchaea group</taxon>
        <taxon>Halobacteria</taxon>
        <taxon>Halobacteriales</taxon>
        <taxon>Haloarculaceae</taxon>
        <taxon>Haloarcula</taxon>
    </lineage>
</organism>
<dbReference type="GeneID" id="64825471"/>
<dbReference type="EMBL" id="CP073370">
    <property type="protein sequence ID" value="QUJ74721.1"/>
    <property type="molecule type" value="Genomic_DNA"/>
</dbReference>
<dbReference type="RefSeq" id="WP_152418990.1">
    <property type="nucleotide sequence ID" value="NZ_AOLR01000040.1"/>
</dbReference>
<dbReference type="Proteomes" id="UP000682967">
    <property type="component" value="Plasmid pHsi55"/>
</dbReference>
<evidence type="ECO:0000256" key="1">
    <source>
        <dbReference type="SAM" id="MobiDB-lite"/>
    </source>
</evidence>
<dbReference type="KEGG" id="hsin:KDQ40_20905"/>
<evidence type="ECO:0000313" key="3">
    <source>
        <dbReference type="Proteomes" id="UP000682967"/>
    </source>
</evidence>
<gene>
    <name evidence="2" type="ORF">KDQ40_20905</name>
</gene>
<accession>A0A8T8KKA4</accession>
<evidence type="ECO:0000313" key="2">
    <source>
        <dbReference type="EMBL" id="QUJ74721.1"/>
    </source>
</evidence>
<proteinExistence type="predicted"/>
<feature type="region of interest" description="Disordered" evidence="1">
    <location>
        <begin position="1"/>
        <end position="34"/>
    </location>
</feature>
<geneLocation type="plasmid" evidence="2 3">
    <name>pHsi55</name>
</geneLocation>
<reference evidence="2" key="1">
    <citation type="submission" date="2021-04" db="EMBL/GenBank/DDBJ databases">
        <title>Complete Genome sequence and Methylome Analysis of the Haloarchaeon Haloarcula sinaiiensis.</title>
        <authorList>
            <person name="Fomenkov A."/>
            <person name="DasSarma P."/>
            <person name="DasSarma S."/>
            <person name="Roberts R.J."/>
        </authorList>
    </citation>
    <scope>NUCLEOTIDE SEQUENCE</scope>
    <source>
        <strain evidence="2">ATCC 33800</strain>
        <plasmid evidence="2">pHsi55</plasmid>
    </source>
</reference>